<reference evidence="3 4" key="1">
    <citation type="submission" date="2017-01" db="EMBL/GenBank/DDBJ databases">
        <title>Draft genome sequence of Pseudomonas pachastrellae type strain CCUG 46540T from a deep sea.</title>
        <authorList>
            <person name="Gomila M."/>
            <person name="Mulet M."/>
            <person name="Lalucat J."/>
            <person name="Garcia-Valdes E."/>
        </authorList>
    </citation>
    <scope>NUCLEOTIDE SEQUENCE [LARGE SCALE GENOMIC DNA]</scope>
    <source>
        <strain evidence="3 4">CCUG 46540</strain>
    </source>
</reference>
<dbReference type="PROSITE" id="PS51084">
    <property type="entry name" value="HIT_2"/>
    <property type="match status" value="1"/>
</dbReference>
<feature type="domain" description="HIT" evidence="2">
    <location>
        <begin position="35"/>
        <end position="103"/>
    </location>
</feature>
<gene>
    <name evidence="3" type="ORF">BXT89_11250</name>
</gene>
<keyword evidence="4" id="KW-1185">Reference proteome</keyword>
<evidence type="ECO:0000259" key="2">
    <source>
        <dbReference type="PROSITE" id="PS51084"/>
    </source>
</evidence>
<dbReference type="STRING" id="254161.SAMN05216256_101282"/>
<dbReference type="AlphaFoldDB" id="A0A1S8DEH9"/>
<comment type="caution">
    <text evidence="3">The sequence shown here is derived from an EMBL/GenBank/DDBJ whole genome shotgun (WGS) entry which is preliminary data.</text>
</comment>
<evidence type="ECO:0000313" key="4">
    <source>
        <dbReference type="Proteomes" id="UP000242847"/>
    </source>
</evidence>
<dbReference type="SUPFAM" id="SSF54197">
    <property type="entry name" value="HIT-like"/>
    <property type="match status" value="1"/>
</dbReference>
<protein>
    <submittedName>
        <fullName evidence="3">HIT family protein</fullName>
    </submittedName>
</protein>
<dbReference type="Gene3D" id="3.30.428.10">
    <property type="entry name" value="HIT-like"/>
    <property type="match status" value="1"/>
</dbReference>
<dbReference type="EMBL" id="MUBC01000022">
    <property type="protein sequence ID" value="ONM43793.1"/>
    <property type="molecule type" value="Genomic_DNA"/>
</dbReference>
<dbReference type="GO" id="GO:0003824">
    <property type="term" value="F:catalytic activity"/>
    <property type="evidence" value="ECO:0007669"/>
    <property type="project" value="InterPro"/>
</dbReference>
<dbReference type="InterPro" id="IPR011146">
    <property type="entry name" value="HIT-like"/>
</dbReference>
<dbReference type="Proteomes" id="UP000242847">
    <property type="component" value="Unassembled WGS sequence"/>
</dbReference>
<dbReference type="Pfam" id="PF01230">
    <property type="entry name" value="HIT"/>
    <property type="match status" value="1"/>
</dbReference>
<accession>A0A1S8DEH9</accession>
<name>A0A1S8DEH9_9GAMM</name>
<dbReference type="OrthoDB" id="9799145at2"/>
<organism evidence="3 4">
    <name type="scientific">Halopseudomonas pachastrellae</name>
    <dbReference type="NCBI Taxonomy" id="254161"/>
    <lineage>
        <taxon>Bacteria</taxon>
        <taxon>Pseudomonadati</taxon>
        <taxon>Pseudomonadota</taxon>
        <taxon>Gammaproteobacteria</taxon>
        <taxon>Pseudomonadales</taxon>
        <taxon>Pseudomonadaceae</taxon>
        <taxon>Halopseudomonas</taxon>
    </lineage>
</organism>
<proteinExistence type="predicted"/>
<dbReference type="InterPro" id="IPR036265">
    <property type="entry name" value="HIT-like_sf"/>
</dbReference>
<evidence type="ECO:0000256" key="1">
    <source>
        <dbReference type="PROSITE-ProRule" id="PRU00464"/>
    </source>
</evidence>
<evidence type="ECO:0000313" key="3">
    <source>
        <dbReference type="EMBL" id="ONM43793.1"/>
    </source>
</evidence>
<sequence length="143" mass="16304">MFELHSQLRGDCVPVGDFPLCRLLLLNDRQYPWFVLVPRRSELREVFELSDADRAQFHAESDLLAQVLSETFKADKMNVAALGNMVPQLHVHHIVRYRQDPAWPAPVWGKLPAVPYAENELADMLQRVRVALGDKAGFGEVLQ</sequence>
<dbReference type="InterPro" id="IPR026026">
    <property type="entry name" value="HIT_Hint"/>
</dbReference>
<dbReference type="RefSeq" id="WP_083727754.1">
    <property type="nucleotide sequence ID" value="NZ_FOUD01000001.1"/>
</dbReference>
<comment type="caution">
    <text evidence="1">Lacks conserved residue(s) required for the propagation of feature annotation.</text>
</comment>
<dbReference type="PIRSF" id="PIRSF000714">
    <property type="entry name" value="HIT"/>
    <property type="match status" value="1"/>
</dbReference>